<protein>
    <recommendedName>
        <fullName evidence="1">Peptidase M16 middle/third domain-containing protein</fullName>
    </recommendedName>
</protein>
<proteinExistence type="predicted"/>
<name>A0A3P8A398_9TREM</name>
<feature type="domain" description="Peptidase M16 middle/third" evidence="1">
    <location>
        <begin position="123"/>
        <end position="350"/>
    </location>
</feature>
<dbReference type="AlphaFoldDB" id="A0A3P8A398"/>
<dbReference type="Pfam" id="PF16187">
    <property type="entry name" value="Peptidase_M16_M"/>
    <property type="match status" value="1"/>
</dbReference>
<dbReference type="Proteomes" id="UP000277204">
    <property type="component" value="Unassembled WGS sequence"/>
</dbReference>
<dbReference type="PANTHER" id="PTHR47027:SF25">
    <property type="entry name" value="REVERSE TRANSCRIPTASE DOMAIN-CONTAINING PROTEIN"/>
    <property type="match status" value="1"/>
</dbReference>
<dbReference type="InterPro" id="IPR011249">
    <property type="entry name" value="Metalloenz_LuxS/M16"/>
</dbReference>
<dbReference type="Gene3D" id="3.30.830.10">
    <property type="entry name" value="Metalloenzyme, LuxS/M16 peptidase-like"/>
    <property type="match status" value="1"/>
</dbReference>
<organism evidence="2 3">
    <name type="scientific">Schistosoma margrebowiei</name>
    <dbReference type="NCBI Taxonomy" id="48269"/>
    <lineage>
        <taxon>Eukaryota</taxon>
        <taxon>Metazoa</taxon>
        <taxon>Spiralia</taxon>
        <taxon>Lophotrochozoa</taxon>
        <taxon>Platyhelminthes</taxon>
        <taxon>Trematoda</taxon>
        <taxon>Digenea</taxon>
        <taxon>Strigeidida</taxon>
        <taxon>Schistosomatoidea</taxon>
        <taxon>Schistosomatidae</taxon>
        <taxon>Schistosoma</taxon>
    </lineage>
</organism>
<dbReference type="InterPro" id="IPR032632">
    <property type="entry name" value="Peptidase_M16_M"/>
</dbReference>
<sequence length="774" mass="90050">MYGAETWRTTTTIIKKVQVFINSCLRKILNIHRPDTISNSLLWERTNQLPAEEEIRKRRWKWIGHTLRKSSNCITRQGLTWNPEGKRKRGRPKNTLSRIIADMKTMNYNWTELERIALDRVGWRMLVYSELLDTLSKQQACLIHSFKLNPTIHRNIHVEKWYNLQYTQEEVSTKQIGCLNNLHGTIPFSLPLKVNGNVHEYLTLSSENDVQTPINLTTEFKGTVFEDYGSLWYQQLNNHLKNEAYIYVQISTGMELNYPLKACLSRLLQLSIKLRSSNCELLTMESRMKSSVNTNINGPEFIIKGPCEKISNYYKEFLKSVNDDITKEHFIQCKTLLIEELNNQLSDPNLVANVVATASESVGLSIQNGKSKILKYTMKNTNSITLDGEILGKVEKFMYLGRIIDDQGGSDADVNARIGKARTVSFPVEEYMELKTTVDQYQNENLQYESQGTCTVRSNINSCLWYPNEYIASSLLNSLEYITIADLMAFQTKYFYQMEIIMYIVGDVTCNIEYISIQPGIYYHSVPNILNHEKFHQLIQFDRIEKASSVDEFYCQIITELLKSHAKQYFQHYESMNGPISLDFYKFALNSSNLTIGTRLSLNSQLNKHDGDYLINCIQIFWNEIAPRVIACCNTIISSESVKNNNLELISQFYWDKIKTNLLDGGISRKNMLKREMNREKLLEYFHKTYLNPTKKITILIDFRNIESNESIQSLNITKINGTNFNPNLNSYLKDEDLMNTSYEFSKQTFNDLRTIQRIKTIKHIESFRMKFNN</sequence>
<dbReference type="EMBL" id="UZAI01000774">
    <property type="protein sequence ID" value="VDO56335.1"/>
    <property type="molecule type" value="Genomic_DNA"/>
</dbReference>
<accession>A0A3P8A398</accession>
<evidence type="ECO:0000313" key="2">
    <source>
        <dbReference type="EMBL" id="VDO56335.1"/>
    </source>
</evidence>
<evidence type="ECO:0000313" key="3">
    <source>
        <dbReference type="Proteomes" id="UP000277204"/>
    </source>
</evidence>
<dbReference type="SUPFAM" id="SSF63411">
    <property type="entry name" value="LuxS/MPP-like metallohydrolase"/>
    <property type="match status" value="1"/>
</dbReference>
<gene>
    <name evidence="2" type="ORF">SMRZ_LOCUS2879</name>
</gene>
<evidence type="ECO:0000259" key="1">
    <source>
        <dbReference type="Pfam" id="PF16187"/>
    </source>
</evidence>
<dbReference type="PANTHER" id="PTHR47027">
    <property type="entry name" value="REVERSE TRANSCRIPTASE DOMAIN-CONTAINING PROTEIN"/>
    <property type="match status" value="1"/>
</dbReference>
<keyword evidence="3" id="KW-1185">Reference proteome</keyword>
<reference evidence="2 3" key="1">
    <citation type="submission" date="2018-11" db="EMBL/GenBank/DDBJ databases">
        <authorList>
            <consortium name="Pathogen Informatics"/>
        </authorList>
    </citation>
    <scope>NUCLEOTIDE SEQUENCE [LARGE SCALE GENOMIC DNA]</scope>
    <source>
        <strain evidence="2 3">Zambia</strain>
    </source>
</reference>
<dbReference type="GO" id="GO:0046872">
    <property type="term" value="F:metal ion binding"/>
    <property type="evidence" value="ECO:0007669"/>
    <property type="project" value="InterPro"/>
</dbReference>